<dbReference type="eggNOG" id="ENOG502ZJ8X">
    <property type="taxonomic scope" value="Bacteria"/>
</dbReference>
<dbReference type="EMBL" id="JMQI01000050">
    <property type="protein sequence ID" value="KDN19703.1"/>
    <property type="molecule type" value="Genomic_DNA"/>
</dbReference>
<name>A0A066U691_9PSEU</name>
<comment type="caution">
    <text evidence="2">The sequence shown here is derived from an EMBL/GenBank/DDBJ whole genome shotgun (WGS) entry which is preliminary data.</text>
</comment>
<reference evidence="2 3" key="1">
    <citation type="submission" date="2014-05" db="EMBL/GenBank/DDBJ databases">
        <title>Draft genome sequence of Amycolatopsis rifamycinica DSM 46095.</title>
        <authorList>
            <person name="Lal R."/>
            <person name="Saxena A."/>
            <person name="Kumari R."/>
            <person name="Mukherjee U."/>
            <person name="Singh P."/>
            <person name="Sangwan N."/>
            <person name="Mahato N.K."/>
        </authorList>
    </citation>
    <scope>NUCLEOTIDE SEQUENCE [LARGE SCALE GENOMIC DNA]</scope>
    <source>
        <strain evidence="2 3">DSM 46095</strain>
    </source>
</reference>
<evidence type="ECO:0008006" key="4">
    <source>
        <dbReference type="Google" id="ProtNLM"/>
    </source>
</evidence>
<keyword evidence="1" id="KW-0732">Signal</keyword>
<feature type="chain" id="PRO_5001626933" description="Secreted protein" evidence="1">
    <location>
        <begin position="31"/>
        <end position="124"/>
    </location>
</feature>
<dbReference type="STRING" id="287986.DV20_24000"/>
<gene>
    <name evidence="2" type="ORF">DV20_24000</name>
</gene>
<proteinExistence type="predicted"/>
<evidence type="ECO:0000313" key="3">
    <source>
        <dbReference type="Proteomes" id="UP000027345"/>
    </source>
</evidence>
<organism evidence="2 3">
    <name type="scientific">Amycolatopsis rifamycinica</name>
    <dbReference type="NCBI Taxonomy" id="287986"/>
    <lineage>
        <taxon>Bacteria</taxon>
        <taxon>Bacillati</taxon>
        <taxon>Actinomycetota</taxon>
        <taxon>Actinomycetes</taxon>
        <taxon>Pseudonocardiales</taxon>
        <taxon>Pseudonocardiaceae</taxon>
        <taxon>Amycolatopsis</taxon>
    </lineage>
</organism>
<dbReference type="AlphaFoldDB" id="A0A066U691"/>
<protein>
    <recommendedName>
        <fullName evidence="4">Secreted protein</fullName>
    </recommendedName>
</protein>
<accession>A0A066U691</accession>
<keyword evidence="3" id="KW-1185">Reference proteome</keyword>
<evidence type="ECO:0000256" key="1">
    <source>
        <dbReference type="SAM" id="SignalP"/>
    </source>
</evidence>
<sequence length="124" mass="12476">MSFVKKAAAVAALTGAVVGGSLISSAPAMAGTDGVVTIQGTCGDKFSPSVGGGSAAWTITCTSGKVAVNGWVKDTDADGKAAEVYGTWEDGTNFGTVRAGGEGTKKEFNKTHAGSHVYLYLRVI</sequence>
<feature type="signal peptide" evidence="1">
    <location>
        <begin position="1"/>
        <end position="30"/>
    </location>
</feature>
<dbReference type="OrthoDB" id="3638180at2"/>
<evidence type="ECO:0000313" key="2">
    <source>
        <dbReference type="EMBL" id="KDN19703.1"/>
    </source>
</evidence>
<dbReference type="Proteomes" id="UP000027345">
    <property type="component" value="Unassembled WGS sequence"/>
</dbReference>
<dbReference type="RefSeq" id="WP_043783853.1">
    <property type="nucleotide sequence ID" value="NZ_JMQI01000050.1"/>
</dbReference>